<feature type="modified residue" description="Phosphohistidine" evidence="1">
    <location>
        <position position="61"/>
    </location>
</feature>
<dbReference type="RefSeq" id="WP_154282490.1">
    <property type="nucleotide sequence ID" value="NZ_JBHUJQ010000001.1"/>
</dbReference>
<accession>A0A7K0G3R6</accession>
<protein>
    <submittedName>
        <fullName evidence="3">Hpt domain-containing protein</fullName>
    </submittedName>
</protein>
<evidence type="ECO:0000313" key="4">
    <source>
        <dbReference type="Proteomes" id="UP000487757"/>
    </source>
</evidence>
<name>A0A7K0G3R6_9SPHI</name>
<gene>
    <name evidence="3" type="ORF">GJU39_18530</name>
</gene>
<reference evidence="3 4" key="1">
    <citation type="submission" date="2019-11" db="EMBL/GenBank/DDBJ databases">
        <title>Pedobacter petrophilus genome.</title>
        <authorList>
            <person name="Feldbauer M.J."/>
            <person name="Newman J.D."/>
        </authorList>
    </citation>
    <scope>NUCLEOTIDE SEQUENCE [LARGE SCALE GENOMIC DNA]</scope>
    <source>
        <strain evidence="3 4">LMG 29686</strain>
    </source>
</reference>
<dbReference type="InterPro" id="IPR008207">
    <property type="entry name" value="Sig_transdc_His_kin_Hpt_dom"/>
</dbReference>
<dbReference type="OrthoDB" id="982275at2"/>
<organism evidence="3 4">
    <name type="scientific">Pedobacter petrophilus</name>
    <dbReference type="NCBI Taxonomy" id="1908241"/>
    <lineage>
        <taxon>Bacteria</taxon>
        <taxon>Pseudomonadati</taxon>
        <taxon>Bacteroidota</taxon>
        <taxon>Sphingobacteriia</taxon>
        <taxon>Sphingobacteriales</taxon>
        <taxon>Sphingobacteriaceae</taxon>
        <taxon>Pedobacter</taxon>
    </lineage>
</organism>
<keyword evidence="1" id="KW-0597">Phosphoprotein</keyword>
<dbReference type="Gene3D" id="1.20.120.160">
    <property type="entry name" value="HPT domain"/>
    <property type="match status" value="1"/>
</dbReference>
<dbReference type="GO" id="GO:0000160">
    <property type="term" value="P:phosphorelay signal transduction system"/>
    <property type="evidence" value="ECO:0007669"/>
    <property type="project" value="InterPro"/>
</dbReference>
<dbReference type="AlphaFoldDB" id="A0A7K0G3R6"/>
<evidence type="ECO:0000313" key="3">
    <source>
        <dbReference type="EMBL" id="MRX78080.1"/>
    </source>
</evidence>
<comment type="caution">
    <text evidence="3">The sequence shown here is derived from an EMBL/GenBank/DDBJ whole genome shotgun (WGS) entry which is preliminary data.</text>
</comment>
<dbReference type="EMBL" id="WKKH01000039">
    <property type="protein sequence ID" value="MRX78080.1"/>
    <property type="molecule type" value="Genomic_DNA"/>
</dbReference>
<dbReference type="PROSITE" id="PS50894">
    <property type="entry name" value="HPT"/>
    <property type="match status" value="1"/>
</dbReference>
<dbReference type="InterPro" id="IPR036641">
    <property type="entry name" value="HPT_dom_sf"/>
</dbReference>
<sequence>MQGINDNRPLDLSYLIGMVGHNPDFMIEIFDTFIEHTPVYLAELEAALALGNWKEVSNCAHKMKPTFSYIGRNDVTDLMQAIEYNARNEVVEQVKSDIERLKVVSQQVYAQLELEKENIRSRS</sequence>
<keyword evidence="4" id="KW-1185">Reference proteome</keyword>
<evidence type="ECO:0000259" key="2">
    <source>
        <dbReference type="PROSITE" id="PS50894"/>
    </source>
</evidence>
<proteinExistence type="predicted"/>
<dbReference type="Proteomes" id="UP000487757">
    <property type="component" value="Unassembled WGS sequence"/>
</dbReference>
<evidence type="ECO:0000256" key="1">
    <source>
        <dbReference type="PROSITE-ProRule" id="PRU00110"/>
    </source>
</evidence>
<dbReference type="Pfam" id="PF01627">
    <property type="entry name" value="Hpt"/>
    <property type="match status" value="1"/>
</dbReference>
<dbReference type="SUPFAM" id="SSF47226">
    <property type="entry name" value="Histidine-containing phosphotransfer domain, HPT domain"/>
    <property type="match status" value="1"/>
</dbReference>
<dbReference type="GO" id="GO:0004672">
    <property type="term" value="F:protein kinase activity"/>
    <property type="evidence" value="ECO:0007669"/>
    <property type="project" value="UniProtKB-ARBA"/>
</dbReference>
<feature type="domain" description="HPt" evidence="2">
    <location>
        <begin position="22"/>
        <end position="122"/>
    </location>
</feature>